<evidence type="ECO:0000313" key="2">
    <source>
        <dbReference type="EMBL" id="MEM5290420.1"/>
    </source>
</evidence>
<name>A0ABU9QLQ4_9BURK</name>
<evidence type="ECO:0000259" key="1">
    <source>
        <dbReference type="Pfam" id="PF13539"/>
    </source>
</evidence>
<organism evidence="2 3">
    <name type="scientific">Paraburkholderia sabiae</name>
    <dbReference type="NCBI Taxonomy" id="273251"/>
    <lineage>
        <taxon>Bacteria</taxon>
        <taxon>Pseudomonadati</taxon>
        <taxon>Pseudomonadota</taxon>
        <taxon>Betaproteobacteria</taxon>
        <taxon>Burkholderiales</taxon>
        <taxon>Burkholderiaceae</taxon>
        <taxon>Paraburkholderia</taxon>
    </lineage>
</organism>
<dbReference type="Gene3D" id="3.30.1380.10">
    <property type="match status" value="1"/>
</dbReference>
<reference evidence="2 3" key="1">
    <citation type="submission" date="2024-01" db="EMBL/GenBank/DDBJ databases">
        <title>The diversity of rhizobia nodulating Mimosa spp. in eleven states of Brazil covering several biomes is determined by host plant, location, and edaphic factors.</title>
        <authorList>
            <person name="Rouws L."/>
            <person name="Barauna A."/>
            <person name="Beukes C."/>
            <person name="De Faria S.M."/>
            <person name="Gross E."/>
            <person name="Dos Reis Junior F.B."/>
            <person name="Simon M."/>
            <person name="Maluk M."/>
            <person name="Odee D.W."/>
            <person name="Kenicer G."/>
            <person name="Young J.P.W."/>
            <person name="Reis V.M."/>
            <person name="Zilli J."/>
            <person name="James E.K."/>
        </authorList>
    </citation>
    <scope>NUCLEOTIDE SEQUENCE [LARGE SCALE GENOMIC DNA]</scope>
    <source>
        <strain evidence="2 3">JPY77</strain>
    </source>
</reference>
<sequence>MPKSTFVHPLFGTIQFETEHEAWKRGDHITFLSGFDSSDVVKLFIPQLERIPGSNRGKLSFHKKGHAQLLRAFHDIQEQDLMRHIKTCAGTVNRRLRKPTSGALSKLPSNHAFGIAIDLNEGDPGFGDSVAPVAPVFEKYGFMWGKSFNDPMHFEIQRFLTPKELGG</sequence>
<dbReference type="Pfam" id="PF13539">
    <property type="entry name" value="Peptidase_M15_4"/>
    <property type="match status" value="1"/>
</dbReference>
<dbReference type="Proteomes" id="UP001494588">
    <property type="component" value="Unassembled WGS sequence"/>
</dbReference>
<dbReference type="EMBL" id="JAZHGC010000036">
    <property type="protein sequence ID" value="MEM5290420.1"/>
    <property type="molecule type" value="Genomic_DNA"/>
</dbReference>
<proteinExistence type="predicted"/>
<feature type="domain" description="Peptidase M15C" evidence="1">
    <location>
        <begin position="108"/>
        <end position="156"/>
    </location>
</feature>
<keyword evidence="3" id="KW-1185">Reference proteome</keyword>
<comment type="caution">
    <text evidence="2">The sequence shown here is derived from an EMBL/GenBank/DDBJ whole genome shotgun (WGS) entry which is preliminary data.</text>
</comment>
<evidence type="ECO:0000313" key="3">
    <source>
        <dbReference type="Proteomes" id="UP001494588"/>
    </source>
</evidence>
<dbReference type="InterPro" id="IPR009045">
    <property type="entry name" value="Zn_M74/Hedgehog-like"/>
</dbReference>
<accession>A0ABU9QLQ4</accession>
<protein>
    <submittedName>
        <fullName evidence="2">M15 family metallopeptidase</fullName>
    </submittedName>
</protein>
<gene>
    <name evidence="2" type="ORF">V4C55_32325</name>
</gene>
<dbReference type="InterPro" id="IPR039561">
    <property type="entry name" value="Peptidase_M15C"/>
</dbReference>
<dbReference type="RefSeq" id="WP_201651900.1">
    <property type="nucleotide sequence ID" value="NZ_CAJHCS010000014.1"/>
</dbReference>
<dbReference type="SUPFAM" id="SSF55166">
    <property type="entry name" value="Hedgehog/DD-peptidase"/>
    <property type="match status" value="1"/>
</dbReference>